<dbReference type="EMBL" id="QTTN01000028">
    <property type="protein sequence ID" value="REE70671.1"/>
    <property type="molecule type" value="Genomic_DNA"/>
</dbReference>
<feature type="transmembrane region" description="Helical" evidence="1">
    <location>
        <begin position="7"/>
        <end position="29"/>
    </location>
</feature>
<dbReference type="AlphaFoldDB" id="A0A3D9QX35"/>
<accession>A0A3D9QX35</accession>
<sequence length="181" mass="20138">MSTRRMVVIGFCIAAIVIAVLIVSIVSFGTSDQAPLPKTMNALQQDRALLETYMKSNYRDAYAGAFTEDGHTVMLLTQSSKSVQQEAAIRGKSKMSDKLKISYVKYSYDQLVQGKAKIFQHAEALRIGGVGLDETKNKVNIYISQEELDKHKRAITEIINEDMVNWVIGDIKVQYQAGTGK</sequence>
<keyword evidence="1" id="KW-1133">Transmembrane helix</keyword>
<dbReference type="RefSeq" id="WP_116191014.1">
    <property type="nucleotide sequence ID" value="NZ_QTTN01000028.1"/>
</dbReference>
<proteinExistence type="predicted"/>
<dbReference type="Proteomes" id="UP000256304">
    <property type="component" value="Unassembled WGS sequence"/>
</dbReference>
<reference evidence="2 3" key="1">
    <citation type="submission" date="2018-08" db="EMBL/GenBank/DDBJ databases">
        <title>Genomic Encyclopedia of Type Strains, Phase III (KMG-III): the genomes of soil and plant-associated and newly described type strains.</title>
        <authorList>
            <person name="Whitman W."/>
        </authorList>
    </citation>
    <scope>NUCLEOTIDE SEQUENCE [LARGE SCALE GENOMIC DNA]</scope>
    <source>
        <strain evidence="2 3">CGMCC 1.10966</strain>
    </source>
</reference>
<evidence type="ECO:0000313" key="2">
    <source>
        <dbReference type="EMBL" id="REE70671.1"/>
    </source>
</evidence>
<dbReference type="OrthoDB" id="2519138at2"/>
<evidence type="ECO:0000256" key="1">
    <source>
        <dbReference type="SAM" id="Phobius"/>
    </source>
</evidence>
<comment type="caution">
    <text evidence="2">The sequence shown here is derived from an EMBL/GenBank/DDBJ whole genome shotgun (WGS) entry which is preliminary data.</text>
</comment>
<evidence type="ECO:0000313" key="3">
    <source>
        <dbReference type="Proteomes" id="UP000256304"/>
    </source>
</evidence>
<keyword evidence="3" id="KW-1185">Reference proteome</keyword>
<name>A0A3D9QX35_9BACL</name>
<keyword evidence="1" id="KW-0812">Transmembrane</keyword>
<gene>
    <name evidence="2" type="ORF">A8990_12883</name>
</gene>
<protein>
    <submittedName>
        <fullName evidence="2">Uncharacterized protein</fullName>
    </submittedName>
</protein>
<organism evidence="2 3">
    <name type="scientific">Paenibacillus taihuensis</name>
    <dbReference type="NCBI Taxonomy" id="1156355"/>
    <lineage>
        <taxon>Bacteria</taxon>
        <taxon>Bacillati</taxon>
        <taxon>Bacillota</taxon>
        <taxon>Bacilli</taxon>
        <taxon>Bacillales</taxon>
        <taxon>Paenibacillaceae</taxon>
        <taxon>Paenibacillus</taxon>
    </lineage>
</organism>
<keyword evidence="1" id="KW-0472">Membrane</keyword>